<reference evidence="1" key="1">
    <citation type="submission" date="2018-06" db="EMBL/GenBank/DDBJ databases">
        <authorList>
            <person name="Zhirakovskaya E."/>
        </authorList>
    </citation>
    <scope>NUCLEOTIDE SEQUENCE</scope>
</reference>
<organism evidence="1">
    <name type="scientific">hydrothermal vent metagenome</name>
    <dbReference type="NCBI Taxonomy" id="652676"/>
    <lineage>
        <taxon>unclassified sequences</taxon>
        <taxon>metagenomes</taxon>
        <taxon>ecological metagenomes</taxon>
    </lineage>
</organism>
<gene>
    <name evidence="1" type="ORF">MNBD_GAMMA06-1998</name>
</gene>
<dbReference type="InterPro" id="IPR011990">
    <property type="entry name" value="TPR-like_helical_dom_sf"/>
</dbReference>
<sequence>MNIFFRLISYFLQRFLLSLLLLAFLVSCASTDKRTTADDSLQNEMASYKHAAWQVDAVAENDAINILLGEADMLIEKKAFNAATDKLERVLRIKPEYAPAWSRLSWLALQTNSPKRSVQMAKRSNSFAFSNPELQSLNASFIREANKKLNKQ</sequence>
<protein>
    <recommendedName>
        <fullName evidence="2">Tetratricopeptide repeat protein</fullName>
    </recommendedName>
</protein>
<proteinExistence type="predicted"/>
<dbReference type="SUPFAM" id="SSF48452">
    <property type="entry name" value="TPR-like"/>
    <property type="match status" value="1"/>
</dbReference>
<name>A0A3B0XB18_9ZZZZ</name>
<dbReference type="Gene3D" id="1.25.40.10">
    <property type="entry name" value="Tetratricopeptide repeat domain"/>
    <property type="match status" value="1"/>
</dbReference>
<evidence type="ECO:0008006" key="2">
    <source>
        <dbReference type="Google" id="ProtNLM"/>
    </source>
</evidence>
<dbReference type="PROSITE" id="PS51257">
    <property type="entry name" value="PROKAR_LIPOPROTEIN"/>
    <property type="match status" value="1"/>
</dbReference>
<accession>A0A3B0XB18</accession>
<dbReference type="EMBL" id="UOFD01000057">
    <property type="protein sequence ID" value="VAW53154.1"/>
    <property type="molecule type" value="Genomic_DNA"/>
</dbReference>
<dbReference type="AlphaFoldDB" id="A0A3B0XB18"/>
<evidence type="ECO:0000313" key="1">
    <source>
        <dbReference type="EMBL" id="VAW53154.1"/>
    </source>
</evidence>